<feature type="transmembrane region" description="Helical" evidence="2">
    <location>
        <begin position="55"/>
        <end position="85"/>
    </location>
</feature>
<evidence type="ECO:0000256" key="2">
    <source>
        <dbReference type="SAM" id="Phobius"/>
    </source>
</evidence>
<accession>A0A6C0B0V2</accession>
<name>A0A6C0B0V2_9ZZZZ</name>
<dbReference type="AlphaFoldDB" id="A0A6C0B0V2"/>
<feature type="region of interest" description="Disordered" evidence="1">
    <location>
        <begin position="102"/>
        <end position="127"/>
    </location>
</feature>
<keyword evidence="2" id="KW-0812">Transmembrane</keyword>
<keyword evidence="2" id="KW-0472">Membrane</keyword>
<sequence length="127" mass="13702">MVLQKIQLLVGLLNNSTLFSGIMLLLLNVGSRFIVHELSHDDKEYSQYLILRRLAIFAVCFVGTKDFITSLILTAAFVILSAGLFRGKGPFSREGMTNGETAVAVSSGGDPFTGNASSDQPGLFSKE</sequence>
<organism evidence="3">
    <name type="scientific">viral metagenome</name>
    <dbReference type="NCBI Taxonomy" id="1070528"/>
    <lineage>
        <taxon>unclassified sequences</taxon>
        <taxon>metagenomes</taxon>
        <taxon>organismal metagenomes</taxon>
    </lineage>
</organism>
<reference evidence="3" key="1">
    <citation type="journal article" date="2020" name="Nature">
        <title>Giant virus diversity and host interactions through global metagenomics.</title>
        <authorList>
            <person name="Schulz F."/>
            <person name="Roux S."/>
            <person name="Paez-Espino D."/>
            <person name="Jungbluth S."/>
            <person name="Walsh D.A."/>
            <person name="Denef V.J."/>
            <person name="McMahon K.D."/>
            <person name="Konstantinidis K.T."/>
            <person name="Eloe-Fadrosh E.A."/>
            <person name="Kyrpides N.C."/>
            <person name="Woyke T."/>
        </authorList>
    </citation>
    <scope>NUCLEOTIDE SEQUENCE</scope>
    <source>
        <strain evidence="3">GVMAG-M-3300009185-36</strain>
    </source>
</reference>
<evidence type="ECO:0000256" key="1">
    <source>
        <dbReference type="SAM" id="MobiDB-lite"/>
    </source>
</evidence>
<keyword evidence="2" id="KW-1133">Transmembrane helix</keyword>
<evidence type="ECO:0000313" key="3">
    <source>
        <dbReference type="EMBL" id="QHS85716.1"/>
    </source>
</evidence>
<dbReference type="EMBL" id="MN739048">
    <property type="protein sequence ID" value="QHS85716.1"/>
    <property type="molecule type" value="Genomic_DNA"/>
</dbReference>
<proteinExistence type="predicted"/>
<protein>
    <submittedName>
        <fullName evidence="3">Uncharacterized protein</fullName>
    </submittedName>
</protein>
<feature type="transmembrane region" description="Helical" evidence="2">
    <location>
        <begin position="12"/>
        <end position="35"/>
    </location>
</feature>